<dbReference type="Proteomes" id="UP000009229">
    <property type="component" value="Chromosome"/>
</dbReference>
<dbReference type="RefSeq" id="WP_013821889.1">
    <property type="nucleotide sequence ID" value="NC_015573.1"/>
</dbReference>
<evidence type="ECO:0000313" key="1">
    <source>
        <dbReference type="EMBL" id="AEG14374.1"/>
    </source>
</evidence>
<accession>A0AAU8PFI2</accession>
<evidence type="ECO:0000313" key="2">
    <source>
        <dbReference type="Proteomes" id="UP000009229"/>
    </source>
</evidence>
<keyword evidence="2" id="KW-1185">Reference proteome</keyword>
<dbReference type="EMBL" id="CP002770">
    <property type="protein sequence ID" value="AEG14374.1"/>
    <property type="molecule type" value="Genomic_DNA"/>
</dbReference>
<name>A0AAU8PFI2_DESK7</name>
<dbReference type="AlphaFoldDB" id="A0AAU8PFI2"/>
<reference evidence="2" key="1">
    <citation type="submission" date="2011-05" db="EMBL/GenBank/DDBJ databases">
        <title>Complete sequence of Desulfotomaculum kuznetsovii DSM 6115.</title>
        <authorList>
            <person name="Lucas S."/>
            <person name="Han J."/>
            <person name="Lapidus A."/>
            <person name="Cheng J.-F."/>
            <person name="Goodwin L."/>
            <person name="Pitluck S."/>
            <person name="Peters L."/>
            <person name="Mikhailova N."/>
            <person name="Lu M."/>
            <person name="Saunders E."/>
            <person name="Han C."/>
            <person name="Tapia R."/>
            <person name="Land M."/>
            <person name="Hauser L."/>
            <person name="Kyrpides N."/>
            <person name="Ivanova N."/>
            <person name="Pagani I."/>
            <person name="Nazina T."/>
            <person name="Ivanova A."/>
            <person name="Parshina S."/>
            <person name="Kuever J."/>
            <person name="Muyzer G."/>
            <person name="Plugge C."/>
            <person name="Stams A."/>
            <person name="Woyke T."/>
        </authorList>
    </citation>
    <scope>NUCLEOTIDE SEQUENCE [LARGE SCALE GENOMIC DNA]</scope>
    <source>
        <strain evidence="2">DSM 6115 / VKM B-1805 / 17</strain>
    </source>
</reference>
<organism evidence="1 2">
    <name type="scientific">Desulfofundulus kuznetsovii (strain DSM 6115 / VKM B-1805 / 17)</name>
    <name type="common">Desulfotomaculum kuznetsovii</name>
    <dbReference type="NCBI Taxonomy" id="760568"/>
    <lineage>
        <taxon>Bacteria</taxon>
        <taxon>Bacillati</taxon>
        <taxon>Bacillota</taxon>
        <taxon>Clostridia</taxon>
        <taxon>Eubacteriales</taxon>
        <taxon>Peptococcaceae</taxon>
        <taxon>Desulfofundulus</taxon>
    </lineage>
</organism>
<sequence length="86" mass="9836">MIFRRKRSEKQVPFEYIMNTSPKKHCNIRNVADFLKEESWFKKLCNFFESVSSSQVEKAAYVSIAAASNEIMDGLVTGILAKADKN</sequence>
<dbReference type="KEGG" id="dku:Desku_0768"/>
<proteinExistence type="predicted"/>
<protein>
    <submittedName>
        <fullName evidence="1">Uncharacterized protein</fullName>
    </submittedName>
</protein>
<gene>
    <name evidence="1" type="ordered locus">Desku_0768</name>
</gene>